<accession>A0A6J5NLG9</accession>
<evidence type="ECO:0000313" key="1">
    <source>
        <dbReference type="EMBL" id="CAB4147946.1"/>
    </source>
</evidence>
<dbReference type="EMBL" id="LR796484">
    <property type="protein sequence ID" value="CAB4147946.1"/>
    <property type="molecule type" value="Genomic_DNA"/>
</dbReference>
<gene>
    <name evidence="1" type="ORF">UFOVP429_58</name>
    <name evidence="2" type="ORF">UFOVP696_109</name>
</gene>
<name>A0A6J5NLG9_9CAUD</name>
<reference evidence="2" key="1">
    <citation type="submission" date="2020-04" db="EMBL/GenBank/DDBJ databases">
        <authorList>
            <person name="Chiriac C."/>
            <person name="Salcher M."/>
            <person name="Ghai R."/>
            <person name="Kavagutti S V."/>
        </authorList>
    </citation>
    <scope>NUCLEOTIDE SEQUENCE</scope>
</reference>
<dbReference type="EMBL" id="LR796666">
    <property type="protein sequence ID" value="CAB4158241.1"/>
    <property type="molecule type" value="Genomic_DNA"/>
</dbReference>
<proteinExistence type="predicted"/>
<organism evidence="2">
    <name type="scientific">uncultured Caudovirales phage</name>
    <dbReference type="NCBI Taxonomy" id="2100421"/>
    <lineage>
        <taxon>Viruses</taxon>
        <taxon>Duplodnaviria</taxon>
        <taxon>Heunggongvirae</taxon>
        <taxon>Uroviricota</taxon>
        <taxon>Caudoviricetes</taxon>
        <taxon>Peduoviridae</taxon>
        <taxon>Maltschvirus</taxon>
        <taxon>Maltschvirus maltsch</taxon>
    </lineage>
</organism>
<protein>
    <submittedName>
        <fullName evidence="2">Uncharacterized protein</fullName>
    </submittedName>
</protein>
<sequence>MATIKAAGQKHVIKKNKKGEVIVDHAGNKGKYDKINLTKKAGAKTVKQGVKATKDWHKKNG</sequence>
<evidence type="ECO:0000313" key="2">
    <source>
        <dbReference type="EMBL" id="CAB4158241.1"/>
    </source>
</evidence>